<evidence type="ECO:0000256" key="3">
    <source>
        <dbReference type="ARBA" id="ARBA00011049"/>
    </source>
</evidence>
<accession>A0A6N6VPJ0</accession>
<comment type="function">
    <text evidence="10">FliM is one of three proteins (FliG, FliN, FliM) that forms the rotor-mounted switch complex (C ring), located at the base of the basal body. This complex interacts with the CheY and CheZ chemotaxis proteins, in addition to contacting components of the motor that determine the direction of flagellar rotation.</text>
</comment>
<reference evidence="13 14" key="1">
    <citation type="submission" date="2019-10" db="EMBL/GenBank/DDBJ databases">
        <title>New species of Slilvanegrellaceae.</title>
        <authorList>
            <person name="Pitt A."/>
            <person name="Hahn M.W."/>
        </authorList>
    </citation>
    <scope>NUCLEOTIDE SEQUENCE [LARGE SCALE GENOMIC DNA]</scope>
    <source>
        <strain evidence="13 14">SP-Ram-0.45-NSY-1</strain>
    </source>
</reference>
<dbReference type="GO" id="GO:0009425">
    <property type="term" value="C:bacterial-type flagellum basal body"/>
    <property type="evidence" value="ECO:0007669"/>
    <property type="project" value="UniProtKB-SubCell"/>
</dbReference>
<dbReference type="Gene3D" id="3.40.1550.10">
    <property type="entry name" value="CheC-like"/>
    <property type="match status" value="1"/>
</dbReference>
<evidence type="ECO:0000259" key="12">
    <source>
        <dbReference type="Pfam" id="PF01052"/>
    </source>
</evidence>
<dbReference type="SUPFAM" id="SSF103039">
    <property type="entry name" value="CheC-like"/>
    <property type="match status" value="1"/>
</dbReference>
<dbReference type="EMBL" id="WFLM01000007">
    <property type="protein sequence ID" value="KAB8036218.1"/>
    <property type="molecule type" value="Genomic_DNA"/>
</dbReference>
<dbReference type="PANTHER" id="PTHR30034">
    <property type="entry name" value="FLAGELLAR MOTOR SWITCH PROTEIN FLIM"/>
    <property type="match status" value="1"/>
</dbReference>
<comment type="subcellular location">
    <subcellularLocation>
        <location evidence="1">Bacterial flagellum basal body</location>
    </subcellularLocation>
    <subcellularLocation>
        <location evidence="2">Cell membrane</location>
        <topology evidence="2">Peripheral membrane protein</topology>
    </subcellularLocation>
</comment>
<keyword evidence="13" id="KW-0966">Cell projection</keyword>
<keyword evidence="9" id="KW-0975">Bacterial flagellum</keyword>
<dbReference type="NCBIfam" id="TIGR01397">
    <property type="entry name" value="fliM_switch"/>
    <property type="match status" value="1"/>
</dbReference>
<dbReference type="GO" id="GO:0071978">
    <property type="term" value="P:bacterial-type flagellum-dependent swarming motility"/>
    <property type="evidence" value="ECO:0007669"/>
    <property type="project" value="TreeGrafter"/>
</dbReference>
<dbReference type="GO" id="GO:0005886">
    <property type="term" value="C:plasma membrane"/>
    <property type="evidence" value="ECO:0007669"/>
    <property type="project" value="UniProtKB-SubCell"/>
</dbReference>
<dbReference type="PRINTS" id="PR00955">
    <property type="entry name" value="FLGMOTORFLIM"/>
</dbReference>
<dbReference type="GO" id="GO:0003774">
    <property type="term" value="F:cytoskeletal motor activity"/>
    <property type="evidence" value="ECO:0007669"/>
    <property type="project" value="InterPro"/>
</dbReference>
<evidence type="ECO:0000256" key="10">
    <source>
        <dbReference type="ARBA" id="ARBA00025044"/>
    </source>
</evidence>
<evidence type="ECO:0000256" key="6">
    <source>
        <dbReference type="ARBA" id="ARBA00022500"/>
    </source>
</evidence>
<feature type="domain" description="Flagellar motor switch protein FliN-like C-terminal" evidence="12">
    <location>
        <begin position="253"/>
        <end position="323"/>
    </location>
</feature>
<evidence type="ECO:0000256" key="7">
    <source>
        <dbReference type="ARBA" id="ARBA00022779"/>
    </source>
</evidence>
<keyword evidence="13" id="KW-0282">Flagellum</keyword>
<dbReference type="InterPro" id="IPR028976">
    <property type="entry name" value="CheC-like_sf"/>
</dbReference>
<dbReference type="InterPro" id="IPR001689">
    <property type="entry name" value="Flag_FliM"/>
</dbReference>
<evidence type="ECO:0000256" key="8">
    <source>
        <dbReference type="ARBA" id="ARBA00023136"/>
    </source>
</evidence>
<gene>
    <name evidence="13" type="primary">fliM</name>
    <name evidence="13" type="ORF">GCL60_15630</name>
</gene>
<dbReference type="RefSeq" id="WP_153421687.1">
    <property type="nucleotide sequence ID" value="NZ_WFLM01000007.1"/>
</dbReference>
<name>A0A6N6VPJ0_9BACT</name>
<evidence type="ECO:0000256" key="1">
    <source>
        <dbReference type="ARBA" id="ARBA00004117"/>
    </source>
</evidence>
<dbReference type="Proteomes" id="UP000437748">
    <property type="component" value="Unassembled WGS sequence"/>
</dbReference>
<evidence type="ECO:0000256" key="4">
    <source>
        <dbReference type="ARBA" id="ARBA00021898"/>
    </source>
</evidence>
<sequence>MDQVLSQNEVDALLNAVSDGRVEGPEGGGKGDASGIVHYDLANQDRIIRGRMPTLDIIHDRFIRLFRISLSAALRKVANIGVNSSGPIKFGEFMNSLPLPSCLNILRIEPLRGSAVMVIESKLLYALVDSLFGGSDVPYTKIEGKDFTQIEIKVARRIVMSAVDDLEKAWAPVFPLRITYSRTEINPQFVAIVPPSDVVISTAFDVELEKMSGSIKLVFPYSTLEPIKSKLSVGFQNEQLEVDHIWINRIKTQLMGTSVNLICNMGHCWINLRDLMELNKGDVLILDRDADKALDIVVEGIHKFRGVPGIIRGNKAIKITEIIGDY</sequence>
<protein>
    <recommendedName>
        <fullName evidence="4 11">Flagellar motor switch protein FliM</fullName>
    </recommendedName>
</protein>
<evidence type="ECO:0000313" key="13">
    <source>
        <dbReference type="EMBL" id="KAB8036218.1"/>
    </source>
</evidence>
<dbReference type="SUPFAM" id="SSF101801">
    <property type="entry name" value="Surface presentation of antigens (SPOA)"/>
    <property type="match status" value="1"/>
</dbReference>
<keyword evidence="7" id="KW-0283">Flagellar rotation</keyword>
<keyword evidence="13" id="KW-0969">Cilium</keyword>
<proteinExistence type="inferred from homology"/>
<dbReference type="Pfam" id="PF01052">
    <property type="entry name" value="FliMN_C"/>
    <property type="match status" value="1"/>
</dbReference>
<keyword evidence="5" id="KW-1003">Cell membrane</keyword>
<keyword evidence="8" id="KW-0472">Membrane</keyword>
<dbReference type="Pfam" id="PF02154">
    <property type="entry name" value="FliM"/>
    <property type="match status" value="1"/>
</dbReference>
<evidence type="ECO:0000256" key="5">
    <source>
        <dbReference type="ARBA" id="ARBA00022475"/>
    </source>
</evidence>
<organism evidence="13 14">
    <name type="scientific">Silvanigrella paludirubra</name>
    <dbReference type="NCBI Taxonomy" id="2499159"/>
    <lineage>
        <taxon>Bacteria</taxon>
        <taxon>Pseudomonadati</taxon>
        <taxon>Bdellovibrionota</taxon>
        <taxon>Oligoflexia</taxon>
        <taxon>Silvanigrellales</taxon>
        <taxon>Silvanigrellaceae</taxon>
        <taxon>Silvanigrella</taxon>
    </lineage>
</organism>
<dbReference type="InterPro" id="IPR001543">
    <property type="entry name" value="FliN-like_C"/>
</dbReference>
<dbReference type="GO" id="GO:0050918">
    <property type="term" value="P:positive chemotaxis"/>
    <property type="evidence" value="ECO:0007669"/>
    <property type="project" value="TreeGrafter"/>
</dbReference>
<keyword evidence="14" id="KW-1185">Reference proteome</keyword>
<evidence type="ECO:0000256" key="9">
    <source>
        <dbReference type="ARBA" id="ARBA00023143"/>
    </source>
</evidence>
<dbReference type="CDD" id="cd17908">
    <property type="entry name" value="FliM"/>
    <property type="match status" value="1"/>
</dbReference>
<dbReference type="Gene3D" id="2.30.330.10">
    <property type="entry name" value="SpoA-like"/>
    <property type="match status" value="1"/>
</dbReference>
<comment type="caution">
    <text evidence="13">The sequence shown here is derived from an EMBL/GenBank/DDBJ whole genome shotgun (WGS) entry which is preliminary data.</text>
</comment>
<dbReference type="AlphaFoldDB" id="A0A6N6VPJ0"/>
<comment type="similarity">
    <text evidence="3">Belongs to the FliM family.</text>
</comment>
<dbReference type="PIRSF" id="PIRSF002888">
    <property type="entry name" value="FliM"/>
    <property type="match status" value="1"/>
</dbReference>
<evidence type="ECO:0000256" key="2">
    <source>
        <dbReference type="ARBA" id="ARBA00004202"/>
    </source>
</evidence>
<keyword evidence="6" id="KW-0145">Chemotaxis</keyword>
<evidence type="ECO:0000256" key="11">
    <source>
        <dbReference type="NCBIfam" id="TIGR01397"/>
    </source>
</evidence>
<dbReference type="OrthoDB" id="5289100at2"/>
<dbReference type="PANTHER" id="PTHR30034:SF6">
    <property type="entry name" value="YOP PROTEINS TRANSLOCATION PROTEIN Q"/>
    <property type="match status" value="1"/>
</dbReference>
<dbReference type="InterPro" id="IPR036429">
    <property type="entry name" value="SpoA-like_sf"/>
</dbReference>
<evidence type="ECO:0000313" key="14">
    <source>
        <dbReference type="Proteomes" id="UP000437748"/>
    </source>
</evidence>